<dbReference type="AlphaFoldDB" id="A0A2N5ECN3"/>
<feature type="transmembrane region" description="Helical" evidence="1">
    <location>
        <begin position="220"/>
        <end position="246"/>
    </location>
</feature>
<keyword evidence="1" id="KW-1133">Transmembrane helix</keyword>
<dbReference type="GO" id="GO:0009390">
    <property type="term" value="C:dimethyl sulfoxide reductase complex"/>
    <property type="evidence" value="ECO:0007669"/>
    <property type="project" value="TreeGrafter"/>
</dbReference>
<feature type="transmembrane region" description="Helical" evidence="1">
    <location>
        <begin position="117"/>
        <end position="137"/>
    </location>
</feature>
<proteinExistence type="predicted"/>
<comment type="caution">
    <text evidence="2">The sequence shown here is derived from an EMBL/GenBank/DDBJ whole genome shotgun (WGS) entry which is preliminary data.</text>
</comment>
<dbReference type="GO" id="GO:0019645">
    <property type="term" value="P:anaerobic electron transport chain"/>
    <property type="evidence" value="ECO:0007669"/>
    <property type="project" value="InterPro"/>
</dbReference>
<evidence type="ECO:0000313" key="3">
    <source>
        <dbReference type="Proteomes" id="UP000234503"/>
    </source>
</evidence>
<dbReference type="Pfam" id="PF04976">
    <property type="entry name" value="DmsC"/>
    <property type="match status" value="1"/>
</dbReference>
<dbReference type="EMBL" id="PJZH01000001">
    <property type="protein sequence ID" value="PLR40267.1"/>
    <property type="molecule type" value="Genomic_DNA"/>
</dbReference>
<dbReference type="GO" id="GO:0005886">
    <property type="term" value="C:plasma membrane"/>
    <property type="evidence" value="ECO:0007669"/>
    <property type="project" value="TreeGrafter"/>
</dbReference>
<evidence type="ECO:0000313" key="2">
    <source>
        <dbReference type="EMBL" id="PLR40267.1"/>
    </source>
</evidence>
<feature type="transmembrane region" description="Helical" evidence="1">
    <location>
        <begin position="253"/>
        <end position="277"/>
    </location>
</feature>
<accession>A0A2N5ECN3</accession>
<dbReference type="Proteomes" id="UP000234503">
    <property type="component" value="Unassembled WGS sequence"/>
</dbReference>
<dbReference type="PANTHER" id="PTHR38095:SF1">
    <property type="entry name" value="ANAEROBIC DIMETHYL SULFOXIDE REDUCTASE CHAIN YNFH"/>
    <property type="match status" value="1"/>
</dbReference>
<dbReference type="GO" id="GO:0009389">
    <property type="term" value="F:dimethyl sulfoxide reductase activity"/>
    <property type="evidence" value="ECO:0007669"/>
    <property type="project" value="TreeGrafter"/>
</dbReference>
<name>A0A2N5ECN3_9GAMM</name>
<dbReference type="OrthoDB" id="4394845at2"/>
<feature type="transmembrane region" description="Helical" evidence="1">
    <location>
        <begin position="149"/>
        <end position="170"/>
    </location>
</feature>
<keyword evidence="1" id="KW-0472">Membrane</keyword>
<keyword evidence="3" id="KW-1185">Reference proteome</keyword>
<feature type="transmembrane region" description="Helical" evidence="1">
    <location>
        <begin position="12"/>
        <end position="34"/>
    </location>
</feature>
<sequence length="287" mass="30429">MGTGWHEWPLMIFTVLGQCVVGAFIVVALVLAGVKQEHGVKRTLQIRMILLWVLMGVAFLASVMHLGSPLRAFNALNRLGASPLSNEIAGGSLFFVLGGLYWLLAVLNKLPQALSKAWLLVTGLVGIGFIGMMGRVYQINTVPTWNMAYTSLSFALTALIGGPLLGYLLLRSANVADRGLVRLLPLVSLLALLISCAAWFSQAAGLSTLQSSVQSASSLVPALGTLLGWRLMLVTVGLGCWIIPLLKQTTPGVLSLAGAWMLVVAGELIGRGIFYGLHMTAGLTYGG</sequence>
<feature type="transmembrane region" description="Helical" evidence="1">
    <location>
        <begin position="46"/>
        <end position="68"/>
    </location>
</feature>
<feature type="transmembrane region" description="Helical" evidence="1">
    <location>
        <begin position="88"/>
        <end position="105"/>
    </location>
</feature>
<gene>
    <name evidence="2" type="ORF">CYR32_00550</name>
</gene>
<reference evidence="2 3" key="1">
    <citation type="submission" date="2017-12" db="EMBL/GenBank/DDBJ databases">
        <title>Characterization of six clinical isolates of Enterochimera gen. nov., a novel genus of the Yersiniaciae family and the three species Enterochimera arupensis sp. nov., Enterochimera coloradensis sp. nov, and Enterochimera californica sp. nov.</title>
        <authorList>
            <person name="Rossi A."/>
            <person name="Fisher M."/>
        </authorList>
    </citation>
    <scope>NUCLEOTIDE SEQUENCE [LARGE SCALE GENOMIC DNA]</scope>
    <source>
        <strain evidence="3">2016-Iso4</strain>
    </source>
</reference>
<evidence type="ECO:0000256" key="1">
    <source>
        <dbReference type="SAM" id="Phobius"/>
    </source>
</evidence>
<feature type="transmembrane region" description="Helical" evidence="1">
    <location>
        <begin position="182"/>
        <end position="200"/>
    </location>
</feature>
<dbReference type="RefSeq" id="WP_101821507.1">
    <property type="nucleotide sequence ID" value="NZ_PJZH01000001.1"/>
</dbReference>
<keyword evidence="1" id="KW-0812">Transmembrane</keyword>
<protein>
    <submittedName>
        <fullName evidence="2">Dimethylsulfoxide reductase</fullName>
    </submittedName>
</protein>
<dbReference type="InterPro" id="IPR007059">
    <property type="entry name" value="DmsC"/>
</dbReference>
<organism evidence="2 3">
    <name type="scientific">Chimaeribacter coloradensis</name>
    <dbReference type="NCBI Taxonomy" id="2060068"/>
    <lineage>
        <taxon>Bacteria</taxon>
        <taxon>Pseudomonadati</taxon>
        <taxon>Pseudomonadota</taxon>
        <taxon>Gammaproteobacteria</taxon>
        <taxon>Enterobacterales</taxon>
        <taxon>Yersiniaceae</taxon>
        <taxon>Chimaeribacter</taxon>
    </lineage>
</organism>
<dbReference type="PANTHER" id="PTHR38095">
    <property type="entry name" value="ANAEROBIC DIMETHYL SULFOXIDE REDUCTASE CHAIN YNFH"/>
    <property type="match status" value="1"/>
</dbReference>